<organism evidence="3 4">
    <name type="scientific">Pedobacter duraquae</name>
    <dbReference type="NCBI Taxonomy" id="425511"/>
    <lineage>
        <taxon>Bacteria</taxon>
        <taxon>Pseudomonadati</taxon>
        <taxon>Bacteroidota</taxon>
        <taxon>Sphingobacteriia</taxon>
        <taxon>Sphingobacteriales</taxon>
        <taxon>Sphingobacteriaceae</taxon>
        <taxon>Pedobacter</taxon>
    </lineage>
</organism>
<evidence type="ECO:0000313" key="3">
    <source>
        <dbReference type="EMBL" id="TDO20851.1"/>
    </source>
</evidence>
<dbReference type="OrthoDB" id="1523584at2"/>
<evidence type="ECO:0008006" key="5">
    <source>
        <dbReference type="Google" id="ProtNLM"/>
    </source>
</evidence>
<protein>
    <recommendedName>
        <fullName evidence="5">Outer membrane protein with beta-barrel domain</fullName>
    </recommendedName>
</protein>
<reference evidence="3 4" key="1">
    <citation type="submission" date="2019-03" db="EMBL/GenBank/DDBJ databases">
        <title>Genomic Encyclopedia of Archaeal and Bacterial Type Strains, Phase II (KMG-II): from individual species to whole genera.</title>
        <authorList>
            <person name="Goeker M."/>
        </authorList>
    </citation>
    <scope>NUCLEOTIDE SEQUENCE [LARGE SCALE GENOMIC DNA]</scope>
    <source>
        <strain evidence="3 4">DSM 19034</strain>
    </source>
</reference>
<accession>A0A4R6IGF5</accession>
<evidence type="ECO:0000256" key="2">
    <source>
        <dbReference type="SAM" id="Phobius"/>
    </source>
</evidence>
<gene>
    <name evidence="3" type="ORF">CLV32_3485</name>
</gene>
<feature type="compositionally biased region" description="Basic and acidic residues" evidence="1">
    <location>
        <begin position="81"/>
        <end position="92"/>
    </location>
</feature>
<feature type="region of interest" description="Disordered" evidence="1">
    <location>
        <begin position="72"/>
        <end position="103"/>
    </location>
</feature>
<keyword evidence="2" id="KW-0812">Transmembrane</keyword>
<keyword evidence="2" id="KW-0472">Membrane</keyword>
<keyword evidence="2" id="KW-1133">Transmembrane helix</keyword>
<name>A0A4R6IGF5_9SPHI</name>
<evidence type="ECO:0000256" key="1">
    <source>
        <dbReference type="SAM" id="MobiDB-lite"/>
    </source>
</evidence>
<sequence>MENEHDIDHLFKRGLSDPEIPFNELDWNKMERLMDRKKNRVIPLWWYLIGGVAATLILLLSGVFSDYAPVKHNNNNNQLAKKPETSENRKLPGENGSGNMVTNRPVPVITLNVREANLPAASQRHILGDSTILSAIINPDDRMLSSFPELLAVDIKGRMATDSVTFDARSYAITLNNTDVLERNSEDSVSVQKVTPKHTKNRGLIMSILAAPDVSSAKMNVSSKLSSNIGFSITYPLTNRLSLTSGVVYAKKYYNSVGLGTLATGYLNKAWQINADCSVLDIPLNVNYKVLQKKTFSITVNTGLSSYFMLNEKYDFLVGTGSSQHVSQIEIKNQNQHLLGVANFSVSFDRRITRNLSLGVQPFVKVPLTGIGQYDSKLRSTGMSFSLNIGLFHPKKKD</sequence>
<dbReference type="EMBL" id="SNWM01000004">
    <property type="protein sequence ID" value="TDO20851.1"/>
    <property type="molecule type" value="Genomic_DNA"/>
</dbReference>
<dbReference type="Proteomes" id="UP000295499">
    <property type="component" value="Unassembled WGS sequence"/>
</dbReference>
<dbReference type="AlphaFoldDB" id="A0A4R6IGF5"/>
<evidence type="ECO:0000313" key="4">
    <source>
        <dbReference type="Proteomes" id="UP000295499"/>
    </source>
</evidence>
<comment type="caution">
    <text evidence="3">The sequence shown here is derived from an EMBL/GenBank/DDBJ whole genome shotgun (WGS) entry which is preliminary data.</text>
</comment>
<dbReference type="RefSeq" id="WP_133557676.1">
    <property type="nucleotide sequence ID" value="NZ_SNWM01000004.1"/>
</dbReference>
<feature type="transmembrane region" description="Helical" evidence="2">
    <location>
        <begin position="44"/>
        <end position="64"/>
    </location>
</feature>
<proteinExistence type="predicted"/>
<keyword evidence="4" id="KW-1185">Reference proteome</keyword>